<dbReference type="OrthoDB" id="19102at2759"/>
<name>A0A5N5DF64_9PEZI</name>
<evidence type="ECO:0000256" key="5">
    <source>
        <dbReference type="ARBA" id="ARBA00022989"/>
    </source>
</evidence>
<dbReference type="PANTHER" id="PTHR11009">
    <property type="entry name" value="DER1-LIKE PROTEIN, DERLIN"/>
    <property type="match status" value="1"/>
</dbReference>
<evidence type="ECO:0000256" key="6">
    <source>
        <dbReference type="ARBA" id="ARBA00023136"/>
    </source>
</evidence>
<keyword evidence="5 7" id="KW-1133">Transmembrane helix</keyword>
<dbReference type="SUPFAM" id="SSF144091">
    <property type="entry name" value="Rhomboid-like"/>
    <property type="match status" value="1"/>
</dbReference>
<feature type="transmembrane region" description="Helical" evidence="7">
    <location>
        <begin position="14"/>
        <end position="37"/>
    </location>
</feature>
<reference evidence="9 10" key="1">
    <citation type="journal article" date="2019" name="Sci. Rep.">
        <title>A multi-omics analysis of the grapevine pathogen Lasiodiplodia theobromae reveals that temperature affects the expression of virulence- and pathogenicity-related genes.</title>
        <authorList>
            <person name="Felix C."/>
            <person name="Meneses R."/>
            <person name="Goncalves M.F.M."/>
            <person name="Tilleman L."/>
            <person name="Duarte A.S."/>
            <person name="Jorrin-Novo J.V."/>
            <person name="Van de Peer Y."/>
            <person name="Deforce D."/>
            <person name="Van Nieuwerburgh F."/>
            <person name="Esteves A.C."/>
            <person name="Alves A."/>
        </authorList>
    </citation>
    <scope>NUCLEOTIDE SEQUENCE [LARGE SCALE GENOMIC DNA]</scope>
    <source>
        <strain evidence="9 10">LA-SOL3</strain>
    </source>
</reference>
<keyword evidence="3 7" id="KW-0812">Transmembrane</keyword>
<keyword evidence="10" id="KW-1185">Reference proteome</keyword>
<evidence type="ECO:0000256" key="3">
    <source>
        <dbReference type="ARBA" id="ARBA00022692"/>
    </source>
</evidence>
<feature type="transmembrane region" description="Helical" evidence="7">
    <location>
        <begin position="49"/>
        <end position="72"/>
    </location>
</feature>
<dbReference type="GO" id="GO:0006950">
    <property type="term" value="P:response to stress"/>
    <property type="evidence" value="ECO:0007669"/>
    <property type="project" value="UniProtKB-ARBA"/>
</dbReference>
<dbReference type="EMBL" id="VCHE01000023">
    <property type="protein sequence ID" value="KAB2576486.1"/>
    <property type="molecule type" value="Genomic_DNA"/>
</dbReference>
<evidence type="ECO:0000256" key="4">
    <source>
        <dbReference type="ARBA" id="ARBA00022824"/>
    </source>
</evidence>
<accession>A0A5N5DF64</accession>
<dbReference type="SMR" id="A0A5N5DF64"/>
<dbReference type="GO" id="GO:0005789">
    <property type="term" value="C:endoplasmic reticulum membrane"/>
    <property type="evidence" value="ECO:0007669"/>
    <property type="project" value="UniProtKB-SubCell"/>
</dbReference>
<dbReference type="InterPro" id="IPR035952">
    <property type="entry name" value="Rhomboid-like_sf"/>
</dbReference>
<feature type="region of interest" description="Disordered" evidence="8">
    <location>
        <begin position="224"/>
        <end position="250"/>
    </location>
</feature>
<comment type="caution">
    <text evidence="9">The sequence shown here is derived from an EMBL/GenBank/DDBJ whole genome shotgun (WGS) entry which is preliminary data.</text>
</comment>
<evidence type="ECO:0000256" key="7">
    <source>
        <dbReference type="RuleBase" id="RU363059"/>
    </source>
</evidence>
<evidence type="ECO:0000256" key="2">
    <source>
        <dbReference type="ARBA" id="ARBA00008917"/>
    </source>
</evidence>
<keyword evidence="4 7" id="KW-0256">Endoplasmic reticulum</keyword>
<comment type="function">
    <text evidence="7">May be involved in the degradation of misfolded endoplasmic reticulum (ER) luminal proteins.</text>
</comment>
<protein>
    <recommendedName>
        <fullName evidence="7">Derlin</fullName>
    </recommendedName>
</protein>
<feature type="transmembrane region" description="Helical" evidence="7">
    <location>
        <begin position="92"/>
        <end position="124"/>
    </location>
</feature>
<keyword evidence="6 7" id="KW-0472">Membrane</keyword>
<dbReference type="InterPro" id="IPR007599">
    <property type="entry name" value="DER1"/>
</dbReference>
<dbReference type="AlphaFoldDB" id="A0A5N5DF64"/>
<comment type="similarity">
    <text evidence="2 7">Belongs to the derlin family.</text>
</comment>
<evidence type="ECO:0000313" key="10">
    <source>
        <dbReference type="Proteomes" id="UP000325902"/>
    </source>
</evidence>
<dbReference type="Pfam" id="PF04511">
    <property type="entry name" value="DER1"/>
    <property type="match status" value="1"/>
</dbReference>
<comment type="subcellular location">
    <subcellularLocation>
        <location evidence="1 7">Endoplasmic reticulum membrane</location>
        <topology evidence="1 7">Multi-pass membrane protein</topology>
    </subcellularLocation>
</comment>
<dbReference type="Proteomes" id="UP000325902">
    <property type="component" value="Unassembled WGS sequence"/>
</dbReference>
<organism evidence="9 10">
    <name type="scientific">Lasiodiplodia theobromae</name>
    <dbReference type="NCBI Taxonomy" id="45133"/>
    <lineage>
        <taxon>Eukaryota</taxon>
        <taxon>Fungi</taxon>
        <taxon>Dikarya</taxon>
        <taxon>Ascomycota</taxon>
        <taxon>Pezizomycotina</taxon>
        <taxon>Dothideomycetes</taxon>
        <taxon>Dothideomycetes incertae sedis</taxon>
        <taxon>Botryosphaeriales</taxon>
        <taxon>Botryosphaeriaceae</taxon>
        <taxon>Lasiodiplodia</taxon>
    </lineage>
</organism>
<proteinExistence type="inferred from homology"/>
<evidence type="ECO:0000256" key="8">
    <source>
        <dbReference type="SAM" id="MobiDB-lite"/>
    </source>
</evidence>
<evidence type="ECO:0000313" key="9">
    <source>
        <dbReference type="EMBL" id="KAB2576486.1"/>
    </source>
</evidence>
<sequence>MDVVWSWPPVTRTLVVGSFVTSIGVYSNLIPAYPLVFLPYKIFAFPPQIWRLVTAFFITGPRTGIIFDPYFLYQYGSQLELSSSRFTEPGSFLTYIAFNGLVISALAGYWLGSVVLLSALMMAVTYTFAQDNSSRMVTFFIVTIQAKYLPYLLLVWTFVADGPSPAMLQLTGLLSAHLYDFLTRIWPTFGGGSNPIKTPRFIRQYFEGGGVRPAPQQRGFGMAYAPPGEARTTGSSWASTRGPGRRLGGE</sequence>
<gene>
    <name evidence="9" type="primary">Derl2</name>
    <name evidence="9" type="ORF">DBV05_g4892</name>
</gene>
<evidence type="ECO:0000256" key="1">
    <source>
        <dbReference type="ARBA" id="ARBA00004477"/>
    </source>
</evidence>
<feature type="transmembrane region" description="Helical" evidence="7">
    <location>
        <begin position="136"/>
        <end position="159"/>
    </location>
</feature>